<dbReference type="RefSeq" id="WP_286219171.1">
    <property type="nucleotide sequence ID" value="NZ_AP027729.1"/>
</dbReference>
<dbReference type="InterPro" id="IPR029016">
    <property type="entry name" value="GAF-like_dom_sf"/>
</dbReference>
<evidence type="ECO:0000259" key="6">
    <source>
        <dbReference type="PROSITE" id="PS50921"/>
    </source>
</evidence>
<dbReference type="Pfam" id="PF03861">
    <property type="entry name" value="ANTAR"/>
    <property type="match status" value="1"/>
</dbReference>
<dbReference type="Pfam" id="PF13185">
    <property type="entry name" value="GAF_2"/>
    <property type="match status" value="1"/>
</dbReference>
<keyword evidence="8" id="KW-1185">Reference proteome</keyword>
<proteinExistence type="predicted"/>
<dbReference type="SUPFAM" id="SSF55781">
    <property type="entry name" value="GAF domain-like"/>
    <property type="match status" value="1"/>
</dbReference>
<protein>
    <recommendedName>
        <fullName evidence="6">ANTAR domain-containing protein</fullName>
    </recommendedName>
</protein>
<feature type="region of interest" description="Disordered" evidence="5">
    <location>
        <begin position="1"/>
        <end position="26"/>
    </location>
</feature>
<keyword evidence="1" id="KW-0808">Transferase</keyword>
<dbReference type="SUPFAM" id="SSF52172">
    <property type="entry name" value="CheY-like"/>
    <property type="match status" value="1"/>
</dbReference>
<dbReference type="InterPro" id="IPR036388">
    <property type="entry name" value="WH-like_DNA-bd_sf"/>
</dbReference>
<dbReference type="Gene3D" id="1.10.10.10">
    <property type="entry name" value="Winged helix-like DNA-binding domain superfamily/Winged helix DNA-binding domain"/>
    <property type="match status" value="1"/>
</dbReference>
<name>A0ABM8G298_9CELL</name>
<feature type="domain" description="ANTAR" evidence="6">
    <location>
        <begin position="189"/>
        <end position="250"/>
    </location>
</feature>
<evidence type="ECO:0000313" key="8">
    <source>
        <dbReference type="Proteomes" id="UP001321475"/>
    </source>
</evidence>
<gene>
    <name evidence="7" type="ORF">GCM10025865_14500</name>
</gene>
<sequence>MVGEEPGDPDDPGTAPRDEGTWSDMGGERTAEDVLAARISAAVRGLAAQDSLQSTLDSTVTSAVAMVDGCSAAGVTLVERDGEVTTPAASDGVAGRGDVLQYELGEGPCLDAVRHAEVVTTDDLADDARWRRWGAAVVDELGVRSMLCVQLFTSDSRHGALNLYAREPRAFTDESRAVATTFAAVAAAALGAARTEERLGSRVQTRTIVGQAQGVLMERHGIGAQQAIDLLATVAAERGATVVELAHELLADVGARTS</sequence>
<evidence type="ECO:0000256" key="5">
    <source>
        <dbReference type="SAM" id="MobiDB-lite"/>
    </source>
</evidence>
<dbReference type="InterPro" id="IPR005561">
    <property type="entry name" value="ANTAR"/>
</dbReference>
<evidence type="ECO:0000313" key="7">
    <source>
        <dbReference type="EMBL" id="BDZ42151.1"/>
    </source>
</evidence>
<feature type="compositionally biased region" description="Basic and acidic residues" evidence="5">
    <location>
        <begin position="16"/>
        <end position="26"/>
    </location>
</feature>
<reference evidence="8" key="1">
    <citation type="journal article" date="2019" name="Int. J. Syst. Evol. Microbiol.">
        <title>The Global Catalogue of Microorganisms (GCM) 10K type strain sequencing project: providing services to taxonomists for standard genome sequencing and annotation.</title>
        <authorList>
            <consortium name="The Broad Institute Genomics Platform"/>
            <consortium name="The Broad Institute Genome Sequencing Center for Infectious Disease"/>
            <person name="Wu L."/>
            <person name="Ma J."/>
        </authorList>
    </citation>
    <scope>NUCLEOTIDE SEQUENCE [LARGE SCALE GENOMIC DNA]</scope>
    <source>
        <strain evidence="8">NBRC 108565</strain>
    </source>
</reference>
<dbReference type="Proteomes" id="UP001321475">
    <property type="component" value="Chromosome"/>
</dbReference>
<dbReference type="SMART" id="SM00065">
    <property type="entry name" value="GAF"/>
    <property type="match status" value="1"/>
</dbReference>
<feature type="compositionally biased region" description="Acidic residues" evidence="5">
    <location>
        <begin position="1"/>
        <end position="11"/>
    </location>
</feature>
<evidence type="ECO:0000256" key="3">
    <source>
        <dbReference type="ARBA" id="ARBA00023015"/>
    </source>
</evidence>
<keyword evidence="2" id="KW-0418">Kinase</keyword>
<dbReference type="PROSITE" id="PS50921">
    <property type="entry name" value="ANTAR"/>
    <property type="match status" value="1"/>
</dbReference>
<keyword evidence="3" id="KW-0805">Transcription regulation</keyword>
<evidence type="ECO:0000256" key="1">
    <source>
        <dbReference type="ARBA" id="ARBA00022679"/>
    </source>
</evidence>
<dbReference type="InterPro" id="IPR003018">
    <property type="entry name" value="GAF"/>
</dbReference>
<dbReference type="InterPro" id="IPR012074">
    <property type="entry name" value="GAF_ANTAR"/>
</dbReference>
<dbReference type="SMART" id="SM01012">
    <property type="entry name" value="ANTAR"/>
    <property type="match status" value="1"/>
</dbReference>
<dbReference type="Gene3D" id="3.30.450.40">
    <property type="match status" value="1"/>
</dbReference>
<evidence type="ECO:0000256" key="2">
    <source>
        <dbReference type="ARBA" id="ARBA00022777"/>
    </source>
</evidence>
<dbReference type="EMBL" id="AP027729">
    <property type="protein sequence ID" value="BDZ42151.1"/>
    <property type="molecule type" value="Genomic_DNA"/>
</dbReference>
<evidence type="ECO:0000256" key="4">
    <source>
        <dbReference type="ARBA" id="ARBA00023163"/>
    </source>
</evidence>
<dbReference type="PIRSF" id="PIRSF036625">
    <property type="entry name" value="GAF_ANTAR"/>
    <property type="match status" value="1"/>
</dbReference>
<dbReference type="InterPro" id="IPR011006">
    <property type="entry name" value="CheY-like_superfamily"/>
</dbReference>
<organism evidence="7 8">
    <name type="scientific">Paraoerskovia sediminicola</name>
    <dbReference type="NCBI Taxonomy" id="1138587"/>
    <lineage>
        <taxon>Bacteria</taxon>
        <taxon>Bacillati</taxon>
        <taxon>Actinomycetota</taxon>
        <taxon>Actinomycetes</taxon>
        <taxon>Micrococcales</taxon>
        <taxon>Cellulomonadaceae</taxon>
        <taxon>Paraoerskovia</taxon>
    </lineage>
</organism>
<accession>A0ABM8G298</accession>
<keyword evidence="4" id="KW-0804">Transcription</keyword>